<evidence type="ECO:0000256" key="7">
    <source>
        <dbReference type="ARBA" id="ARBA00022824"/>
    </source>
</evidence>
<evidence type="ECO:0000256" key="2">
    <source>
        <dbReference type="ARBA" id="ARBA00004922"/>
    </source>
</evidence>
<dbReference type="AlphaFoldDB" id="E9ANU3"/>
<dbReference type="GO" id="GO:0000026">
    <property type="term" value="F:alpha-1,2-mannosyltransferase activity"/>
    <property type="evidence" value="ECO:0007669"/>
    <property type="project" value="TreeGrafter"/>
</dbReference>
<feature type="region of interest" description="Disordered" evidence="11">
    <location>
        <begin position="345"/>
        <end position="370"/>
    </location>
</feature>
<dbReference type="InterPro" id="IPR005599">
    <property type="entry name" value="GPI_mannosylTrfase"/>
</dbReference>
<dbReference type="PhylomeDB" id="E9ANU3"/>
<keyword evidence="4 10" id="KW-0328">Glycosyltransferase</keyword>
<feature type="transmembrane region" description="Helical" evidence="10">
    <location>
        <begin position="12"/>
        <end position="31"/>
    </location>
</feature>
<feature type="compositionally biased region" description="Polar residues" evidence="11">
    <location>
        <begin position="661"/>
        <end position="671"/>
    </location>
</feature>
<feature type="transmembrane region" description="Helical" evidence="10">
    <location>
        <begin position="70"/>
        <end position="95"/>
    </location>
</feature>
<accession>E9ANU3</accession>
<evidence type="ECO:0000256" key="8">
    <source>
        <dbReference type="ARBA" id="ARBA00022989"/>
    </source>
</evidence>
<evidence type="ECO:0000256" key="9">
    <source>
        <dbReference type="ARBA" id="ARBA00023136"/>
    </source>
</evidence>
<feature type="transmembrane region" description="Helical" evidence="10">
    <location>
        <begin position="248"/>
        <end position="270"/>
    </location>
</feature>
<dbReference type="GeneID" id="13454935"/>
<comment type="pathway">
    <text evidence="2">Protein modification; protein glycosylation.</text>
</comment>
<reference evidence="12 13" key="1">
    <citation type="journal article" date="2011" name="Genome Res.">
        <title>Chromosome and gene copy number variation allow major structural change between species and strains of Leishmania.</title>
        <authorList>
            <person name="Rogers M.B."/>
            <person name="Hilley J.D."/>
            <person name="Dickens N.J."/>
            <person name="Wilkes J."/>
            <person name="Bates P.A."/>
            <person name="Depledge D.P."/>
            <person name="Harris D."/>
            <person name="Her Y."/>
            <person name="Herzyk P."/>
            <person name="Imamura H."/>
            <person name="Otto T.D."/>
            <person name="Sanders M."/>
            <person name="Seeger K."/>
            <person name="Dujardin J.C."/>
            <person name="Berriman M."/>
            <person name="Smith D.F."/>
            <person name="Hertz-Fowler C."/>
            <person name="Mottram J.C."/>
        </authorList>
    </citation>
    <scope>NUCLEOTIDE SEQUENCE [LARGE SCALE GENOMIC DNA]</scope>
    <source>
        <strain evidence="12 13">MHOM/GT/2001/U1103</strain>
    </source>
</reference>
<feature type="transmembrane region" description="Helical" evidence="10">
    <location>
        <begin position="138"/>
        <end position="161"/>
    </location>
</feature>
<feature type="region of interest" description="Disordered" evidence="11">
    <location>
        <begin position="643"/>
        <end position="672"/>
    </location>
</feature>
<dbReference type="Pfam" id="PF03901">
    <property type="entry name" value="Glyco_transf_22"/>
    <property type="match status" value="2"/>
</dbReference>
<evidence type="ECO:0000256" key="3">
    <source>
        <dbReference type="ARBA" id="ARBA00007063"/>
    </source>
</evidence>
<keyword evidence="6 10" id="KW-0812">Transmembrane</keyword>
<dbReference type="RefSeq" id="XP_003873120.1">
    <property type="nucleotide sequence ID" value="XM_003873071.1"/>
</dbReference>
<dbReference type="OrthoDB" id="497541at2759"/>
<evidence type="ECO:0000256" key="1">
    <source>
        <dbReference type="ARBA" id="ARBA00004477"/>
    </source>
</evidence>
<comment type="similarity">
    <text evidence="3 10">Belongs to the glycosyltransferase 22 family.</text>
</comment>
<evidence type="ECO:0000256" key="10">
    <source>
        <dbReference type="RuleBase" id="RU363075"/>
    </source>
</evidence>
<keyword evidence="13" id="KW-1185">Reference proteome</keyword>
<dbReference type="PANTHER" id="PTHR22760">
    <property type="entry name" value="GLYCOSYLTRANSFERASE"/>
    <property type="match status" value="1"/>
</dbReference>
<dbReference type="EC" id="2.4.1.-" evidence="10"/>
<evidence type="ECO:0000313" key="12">
    <source>
        <dbReference type="EMBL" id="CBZ24607.1"/>
    </source>
</evidence>
<name>E9ANU3_LEIMU</name>
<dbReference type="PANTHER" id="PTHR22760:SF2">
    <property type="entry name" value="ALPHA-1,2-MANNOSYLTRANSFERASE ALG9"/>
    <property type="match status" value="1"/>
</dbReference>
<dbReference type="VEuPathDB" id="TriTrypDB:LmxM.12.0160"/>
<keyword evidence="9 10" id="KW-0472">Membrane</keyword>
<dbReference type="EMBL" id="FR799565">
    <property type="protein sequence ID" value="CBZ24607.1"/>
    <property type="molecule type" value="Genomic_DNA"/>
</dbReference>
<feature type="transmembrane region" description="Helical" evidence="10">
    <location>
        <begin position="213"/>
        <end position="242"/>
    </location>
</feature>
<evidence type="ECO:0000256" key="4">
    <source>
        <dbReference type="ARBA" id="ARBA00022676"/>
    </source>
</evidence>
<evidence type="ECO:0000313" key="13">
    <source>
        <dbReference type="Proteomes" id="UP000007259"/>
    </source>
</evidence>
<dbReference type="OMA" id="PRDMHAK"/>
<evidence type="ECO:0000256" key="11">
    <source>
        <dbReference type="SAM" id="MobiDB-lite"/>
    </source>
</evidence>
<feature type="transmembrane region" description="Helical" evidence="10">
    <location>
        <begin position="451"/>
        <end position="467"/>
    </location>
</feature>
<sequence length="797" mass="88357">MPQRITCHLKMAAAFLLLSLTHYFAVSFLPISDCDETFNFVEPIHYLLYGSGKQTWEMCSWFALRSWLFLWIYAWPAVLIRSAASLSSVHVYFYLRTLNGCAAATAELFFVCSVWFTFSGKAAMVALLLLLANYPIQHAAVSVLPTSFAMICNFVVLGCWLRTQSWTSSSASLSCFGGRPTRNTKPAAAACTVQLSTMMLPSPPFAPPRHLRWFIGAALFFSVLAVVAGWPFAALISALVGLDLLLRFPAHTLACTLGSLLVVCAATFVADARHYCRRTLSSWNVVRYNVFSSSGRGPELFGVEPISFLWKNLMLNFHLMFVAVMLAPLVLLCAPRRELTATAARSVAVGSGRPPSDGTAHGPNDSAVSPTNSLVHSRLWTSDTHGNAAEPHSSLPANRHPRGQLPAATAGAVASRLSREREWLHMMPFFVWLLFWMSITHKEERFMSPAYPFMVLAATRTLCLLFFPDAADVQLTSAANAQGTAFTCQLPRRPSRSPQGCPLPAILGWRHLAGLIFFLAFFLLSYSRAMAVYVFYSGPERMLYDWHPVLQAEAQRTWEAKRQAVRRDAAVRGGASPSSLPPGTTAQQTQELHAYYTVCLGREWYRFPSSFFIDYRYARYQFLHTPYFHGMLPMSFVTPPAGQEGGLLRAPSSEAAAATGKSPSRSSSTVARGSCACGAPGVNDLNEEIPEQYVRYPSEQCDAIFDSLPPPRHVSAAHHAKELRRLQLDTVFTRSLLNLSSLQAVLRADGKTYRTVKDAYAVLDVDVTPLWCRVLYYPFGVSRRCAVWRPLVMNAKP</sequence>
<feature type="transmembrane region" description="Helical" evidence="10">
    <location>
        <begin position="423"/>
        <end position="439"/>
    </location>
</feature>
<dbReference type="KEGG" id="lmi:LMXM_12_0160"/>
<evidence type="ECO:0000256" key="6">
    <source>
        <dbReference type="ARBA" id="ARBA00022692"/>
    </source>
</evidence>
<proteinExistence type="inferred from homology"/>
<organism evidence="12 13">
    <name type="scientific">Leishmania mexicana (strain MHOM/GT/2001/U1103)</name>
    <dbReference type="NCBI Taxonomy" id="929439"/>
    <lineage>
        <taxon>Eukaryota</taxon>
        <taxon>Discoba</taxon>
        <taxon>Euglenozoa</taxon>
        <taxon>Kinetoplastea</taxon>
        <taxon>Metakinetoplastina</taxon>
        <taxon>Trypanosomatida</taxon>
        <taxon>Trypanosomatidae</taxon>
        <taxon>Leishmaniinae</taxon>
        <taxon>Leishmania</taxon>
    </lineage>
</organism>
<feature type="region of interest" description="Disordered" evidence="11">
    <location>
        <begin position="385"/>
        <end position="404"/>
    </location>
</feature>
<dbReference type="GO" id="GO:0006487">
    <property type="term" value="P:protein N-linked glycosylation"/>
    <property type="evidence" value="ECO:0007669"/>
    <property type="project" value="TreeGrafter"/>
</dbReference>
<comment type="subcellular location">
    <subcellularLocation>
        <location evidence="1 10">Endoplasmic reticulum membrane</location>
        <topology evidence="1 10">Multi-pass membrane protein</topology>
    </subcellularLocation>
</comment>
<keyword evidence="5" id="KW-0808">Transferase</keyword>
<dbReference type="UniPathway" id="UPA00378"/>
<keyword evidence="8 10" id="KW-1133">Transmembrane helix</keyword>
<feature type="transmembrane region" description="Helical" evidence="10">
    <location>
        <begin position="107"/>
        <end position="132"/>
    </location>
</feature>
<dbReference type="GO" id="GO:0005789">
    <property type="term" value="C:endoplasmic reticulum membrane"/>
    <property type="evidence" value="ECO:0007669"/>
    <property type="project" value="UniProtKB-SubCell"/>
</dbReference>
<keyword evidence="7 10" id="KW-0256">Endoplasmic reticulum</keyword>
<feature type="transmembrane region" description="Helical" evidence="10">
    <location>
        <begin position="512"/>
        <end position="536"/>
    </location>
</feature>
<gene>
    <name evidence="12" type="ORF">LMXM_12_0160</name>
</gene>
<protein>
    <recommendedName>
        <fullName evidence="10">Mannosyltransferase</fullName>
        <ecNumber evidence="10">2.4.1.-</ecNumber>
    </recommendedName>
</protein>
<evidence type="ECO:0000256" key="5">
    <source>
        <dbReference type="ARBA" id="ARBA00022679"/>
    </source>
</evidence>
<dbReference type="Proteomes" id="UP000007259">
    <property type="component" value="Chromosome 12"/>
</dbReference>